<dbReference type="AlphaFoldDB" id="A0A1C7NBZ0"/>
<name>A0A1C7NBZ0_9FUNG</name>
<feature type="region of interest" description="Disordered" evidence="3">
    <location>
        <begin position="18"/>
        <end position="41"/>
    </location>
</feature>
<dbReference type="InterPro" id="IPR003123">
    <property type="entry name" value="VPS9"/>
</dbReference>
<protein>
    <submittedName>
        <fullName evidence="5">Acyl-CoA-binding domain-containing protein 4</fullName>
    </submittedName>
</protein>
<comment type="caution">
    <text evidence="5">The sequence shown here is derived from an EMBL/GenBank/DDBJ whole genome shotgun (WGS) entry which is preliminary data.</text>
</comment>
<evidence type="ECO:0000256" key="1">
    <source>
        <dbReference type="ARBA" id="ARBA00022441"/>
    </source>
</evidence>
<gene>
    <name evidence="5" type="primary">ACBP4_3</name>
    <name evidence="5" type="ORF">A0J61_05850</name>
</gene>
<keyword evidence="6" id="KW-1185">Reference proteome</keyword>
<accession>A0A1C7NBZ0</accession>
<keyword evidence="1" id="KW-0880">Kelch repeat</keyword>
<dbReference type="SUPFAM" id="SSF50965">
    <property type="entry name" value="Galactose oxidase, central domain"/>
    <property type="match status" value="1"/>
</dbReference>
<dbReference type="OrthoDB" id="10264848at2759"/>
<keyword evidence="2" id="KW-0677">Repeat</keyword>
<dbReference type="SMART" id="SM00167">
    <property type="entry name" value="VPS9"/>
    <property type="match status" value="1"/>
</dbReference>
<proteinExistence type="predicted"/>
<dbReference type="Proteomes" id="UP000093000">
    <property type="component" value="Unassembled WGS sequence"/>
</dbReference>
<evidence type="ECO:0000256" key="2">
    <source>
        <dbReference type="ARBA" id="ARBA00022737"/>
    </source>
</evidence>
<dbReference type="Pfam" id="PF24681">
    <property type="entry name" value="Kelch_KLHDC2_KLHL20_DRC7"/>
    <property type="match status" value="1"/>
</dbReference>
<evidence type="ECO:0000313" key="5">
    <source>
        <dbReference type="EMBL" id="OBZ86106.1"/>
    </source>
</evidence>
<feature type="compositionally biased region" description="Polar residues" evidence="3">
    <location>
        <begin position="988"/>
        <end position="1000"/>
    </location>
</feature>
<dbReference type="Gene3D" id="1.20.1050.80">
    <property type="entry name" value="VPS9 domain"/>
    <property type="match status" value="1"/>
</dbReference>
<evidence type="ECO:0000313" key="6">
    <source>
        <dbReference type="Proteomes" id="UP000093000"/>
    </source>
</evidence>
<dbReference type="Pfam" id="PF02204">
    <property type="entry name" value="VPS9"/>
    <property type="match status" value="1"/>
</dbReference>
<dbReference type="InterPro" id="IPR015915">
    <property type="entry name" value="Kelch-typ_b-propeller"/>
</dbReference>
<organism evidence="5 6">
    <name type="scientific">Choanephora cucurbitarum</name>
    <dbReference type="NCBI Taxonomy" id="101091"/>
    <lineage>
        <taxon>Eukaryota</taxon>
        <taxon>Fungi</taxon>
        <taxon>Fungi incertae sedis</taxon>
        <taxon>Mucoromycota</taxon>
        <taxon>Mucoromycotina</taxon>
        <taxon>Mucoromycetes</taxon>
        <taxon>Mucorales</taxon>
        <taxon>Mucorineae</taxon>
        <taxon>Choanephoraceae</taxon>
        <taxon>Choanephoroideae</taxon>
        <taxon>Choanephora</taxon>
    </lineage>
</organism>
<dbReference type="STRING" id="101091.A0A1C7NBZ0"/>
<dbReference type="SUPFAM" id="SSF109993">
    <property type="entry name" value="VPS9 domain"/>
    <property type="match status" value="1"/>
</dbReference>
<evidence type="ECO:0000256" key="3">
    <source>
        <dbReference type="SAM" id="MobiDB-lite"/>
    </source>
</evidence>
<dbReference type="PANTHER" id="PTHR46093:SF18">
    <property type="entry name" value="FIBRONECTIN TYPE-III DOMAIN-CONTAINING PROTEIN"/>
    <property type="match status" value="1"/>
</dbReference>
<dbReference type="PROSITE" id="PS51205">
    <property type="entry name" value="VPS9"/>
    <property type="match status" value="1"/>
</dbReference>
<feature type="region of interest" description="Disordered" evidence="3">
    <location>
        <begin position="986"/>
        <end position="1007"/>
    </location>
</feature>
<dbReference type="PANTHER" id="PTHR46093">
    <property type="entry name" value="ACYL-COA-BINDING DOMAIN-CONTAINING PROTEIN 5"/>
    <property type="match status" value="1"/>
</dbReference>
<reference evidence="5 6" key="1">
    <citation type="submission" date="2016-03" db="EMBL/GenBank/DDBJ databases">
        <title>Choanephora cucurbitarum.</title>
        <authorList>
            <person name="Min B."/>
            <person name="Park H."/>
            <person name="Park J.-H."/>
            <person name="Shin H.-D."/>
            <person name="Choi I.-G."/>
        </authorList>
    </citation>
    <scope>NUCLEOTIDE SEQUENCE [LARGE SCALE GENOMIC DNA]</scope>
    <source>
        <strain evidence="5 6">KUS-F28377</strain>
    </source>
</reference>
<feature type="domain" description="VPS9" evidence="4">
    <location>
        <begin position="708"/>
        <end position="884"/>
    </location>
</feature>
<evidence type="ECO:0000259" key="4">
    <source>
        <dbReference type="PROSITE" id="PS51205"/>
    </source>
</evidence>
<dbReference type="InParanoid" id="A0A1C7NBZ0"/>
<dbReference type="EMBL" id="LUGH01000328">
    <property type="protein sequence ID" value="OBZ86106.1"/>
    <property type="molecule type" value="Genomic_DNA"/>
</dbReference>
<dbReference type="InterPro" id="IPR037191">
    <property type="entry name" value="VPS9_dom_sf"/>
</dbReference>
<dbReference type="Gene3D" id="2.120.10.80">
    <property type="entry name" value="Kelch-type beta propeller"/>
    <property type="match status" value="2"/>
</dbReference>
<dbReference type="InterPro" id="IPR011043">
    <property type="entry name" value="Gal_Oxase/kelch_b-propeller"/>
</dbReference>
<sequence>MSFYSSIRNEDGIESKKNKSIISRMKRSLSNSGNRPVPLKLHSSNTIPIDELSPLSISASSPASSLIERTFSPIMSSTPTPTRTASFSYVPSPTAHITYETFSTSSSTLSVRSLDKRNSISQEFTSRPATPYLAVPRKSEARSLLDNKSLDERNTSRSLGPLNTGYAPSPAMYWSRPDVYGCARPPELRAHSSVEYGGKMYVFGGTNKSLCSDKLYILDLDTFTWSVPRIFGLPPPACRAHSFVADETGKIYLFGGADGINFFQHLYILDTTTMSWSRPHTKGTKPAARRAHTFMIWNKQMYIFGGGDQTQAFNDLYRLNLEHMVWCPVEARGNPPEPRGYHTGNLVGDKWVIYGGSDGDTYFGDVHVLDLPTMTWRAVDLEPMPRLSHTTLNVGSFLFVLAGHDGTNYSNELNMLNLVDMVWETRKVYGQAPTPRGYHTSLLYDNDTKESSNSSTSFLKRIASTETVLRSRLMASIPMPTTSWGMLAFARLQDDQGELDDVIELLLAEKATLLLPVSIPSHPSAIVDRDFLLDHIYQPQEHNHVISLSGIHGVFEKEQFVALDIIDTMDTKKPWLDKFNLDPHSIITPHHPKYNILASHVQLPLKDDTPISVMLIQKPVSKKEVQEWLNQSEVGLSPYQDQVNTFIQQFKRNLPKTTDLASTRFLDFMDEIHDSMNPVDLVRLDAIESYLCTQLYQYLFTHPDGDEAMQDEALESRIAALNLLDLNLTHLGLSVEAETEEQMNQVVKDMGIQLQQLNSILTAEGKLDTLVQTHQAVVDAIETVAQKKHSINQEADVVQEMKQAIESVEEEKLSDLHSGANADVLLPILIFTVVKSNPIHFLSNLKFIQRYRRPDALTGQAGYCLTNMMAAVSFLETTNLVGLGLSADKVISHVIDFNAVKSDPLKKPVVTNQSNPSGLKLVSDVMDSSYRVFDGLGKFWQRNTHELENKSSVLVDQVKGRVRKVSDAAAQPFKGGLNELKEMAEKSSILSNHDTSSPSLPSFMEDRKKSKDAAPIAKFLEMKSVDELKIGEVTELLADYKRLAAMVKQAGLV</sequence>